<accession>A0A0E0NQG0</accession>
<proteinExistence type="predicted"/>
<feature type="region of interest" description="Disordered" evidence="1">
    <location>
        <begin position="1"/>
        <end position="199"/>
    </location>
</feature>
<dbReference type="AlphaFoldDB" id="A0A0E0NQG0"/>
<evidence type="ECO:0000256" key="1">
    <source>
        <dbReference type="SAM" id="MobiDB-lite"/>
    </source>
</evidence>
<reference evidence="2" key="2">
    <citation type="submission" date="2015-06" db="UniProtKB">
        <authorList>
            <consortium name="EnsemblPlants"/>
        </authorList>
    </citation>
    <scope>IDENTIFICATION</scope>
</reference>
<dbReference type="EnsemblPlants" id="ORUFI03G05460.1">
    <property type="protein sequence ID" value="ORUFI03G05460.1"/>
    <property type="gene ID" value="ORUFI03G05460"/>
</dbReference>
<evidence type="ECO:0000313" key="2">
    <source>
        <dbReference type="EnsemblPlants" id="ORUFI03G05460.1"/>
    </source>
</evidence>
<organism evidence="2 3">
    <name type="scientific">Oryza rufipogon</name>
    <name type="common">Brownbeard rice</name>
    <name type="synonym">Asian wild rice</name>
    <dbReference type="NCBI Taxonomy" id="4529"/>
    <lineage>
        <taxon>Eukaryota</taxon>
        <taxon>Viridiplantae</taxon>
        <taxon>Streptophyta</taxon>
        <taxon>Embryophyta</taxon>
        <taxon>Tracheophyta</taxon>
        <taxon>Spermatophyta</taxon>
        <taxon>Magnoliopsida</taxon>
        <taxon>Liliopsida</taxon>
        <taxon>Poales</taxon>
        <taxon>Poaceae</taxon>
        <taxon>BOP clade</taxon>
        <taxon>Oryzoideae</taxon>
        <taxon>Oryzeae</taxon>
        <taxon>Oryzinae</taxon>
        <taxon>Oryza</taxon>
    </lineage>
</organism>
<dbReference type="Proteomes" id="UP000008022">
    <property type="component" value="Unassembled WGS sequence"/>
</dbReference>
<sequence>MAPIIPRTPSTSASRNHRTPAENHAARPDRSASPRPTSSLRPSHANCSAAAGAVDSDALPLPPAPLPADRLQIDAAAPGRRRRRLASPDPGRRRDSRRRPDPTPTATLPRPSRQSSIHIYDRRLSPPRALLTADPHPHRGQPRKPATTSSAGAADSLRRPHRRSTPRRLSPPRSLPTADPQRGQPNHIHTAVPGGEPPTTRICDFRSVRTVASHPHNLLPCIEGYIDLLNTAIVATSARPPSGFFCPDVMNTSVGEQQSIHVHVAKQQVSTCIFLLQDHSVSKIFYSFAGEDNHFITIVKSMPQKLLPVVD</sequence>
<name>A0A0E0NQG0_ORYRU</name>
<dbReference type="OMA" id="TRICDFR"/>
<keyword evidence="3" id="KW-1185">Reference proteome</keyword>
<feature type="compositionally biased region" description="Low complexity" evidence="1">
    <location>
        <begin position="167"/>
        <end position="176"/>
    </location>
</feature>
<feature type="compositionally biased region" description="Basic and acidic residues" evidence="1">
    <location>
        <begin position="90"/>
        <end position="101"/>
    </location>
</feature>
<evidence type="ECO:0000313" key="3">
    <source>
        <dbReference type="Proteomes" id="UP000008022"/>
    </source>
</evidence>
<dbReference type="HOGENOM" id="CLU_079206_0_0_1"/>
<protein>
    <submittedName>
        <fullName evidence="2">Uncharacterized protein</fullName>
    </submittedName>
</protein>
<reference evidence="3" key="1">
    <citation type="submission" date="2013-06" db="EMBL/GenBank/DDBJ databases">
        <authorList>
            <person name="Zhao Q."/>
        </authorList>
    </citation>
    <scope>NUCLEOTIDE SEQUENCE</scope>
    <source>
        <strain evidence="3">cv. W1943</strain>
    </source>
</reference>
<feature type="compositionally biased region" description="Basic and acidic residues" evidence="1">
    <location>
        <begin position="19"/>
        <end position="32"/>
    </location>
</feature>
<dbReference type="Gramene" id="ORUFI03G05460.1">
    <property type="protein sequence ID" value="ORUFI03G05460.1"/>
    <property type="gene ID" value="ORUFI03G05460"/>
</dbReference>